<protein>
    <recommendedName>
        <fullName evidence="8">Transposase</fullName>
    </recommendedName>
</protein>
<evidence type="ECO:0000313" key="7">
    <source>
        <dbReference type="Proteomes" id="UP000198729"/>
    </source>
</evidence>
<proteinExistence type="inferred from homology"/>
<evidence type="ECO:0000256" key="3">
    <source>
        <dbReference type="ARBA" id="ARBA00022578"/>
    </source>
</evidence>
<name>A0A1G5SI75_9PROT</name>
<evidence type="ECO:0000256" key="1">
    <source>
        <dbReference type="ARBA" id="ARBA00002190"/>
    </source>
</evidence>
<evidence type="ECO:0000313" key="6">
    <source>
        <dbReference type="EMBL" id="SCZ86828.1"/>
    </source>
</evidence>
<keyword evidence="7" id="KW-1185">Reference proteome</keyword>
<evidence type="ECO:0008006" key="8">
    <source>
        <dbReference type="Google" id="ProtNLM"/>
    </source>
</evidence>
<dbReference type="Proteomes" id="UP000198729">
    <property type="component" value="Unassembled WGS sequence"/>
</dbReference>
<dbReference type="GO" id="GO:0003677">
    <property type="term" value="F:DNA binding"/>
    <property type="evidence" value="ECO:0007669"/>
    <property type="project" value="UniProtKB-KW"/>
</dbReference>
<dbReference type="EMBL" id="FMWO01000092">
    <property type="protein sequence ID" value="SCZ86828.1"/>
    <property type="molecule type" value="Genomic_DNA"/>
</dbReference>
<dbReference type="Pfam" id="PF00872">
    <property type="entry name" value="Transposase_mut"/>
    <property type="match status" value="1"/>
</dbReference>
<dbReference type="AlphaFoldDB" id="A0A1G5SI75"/>
<comment type="function">
    <text evidence="1">Required for the transposition of the insertion element.</text>
</comment>
<comment type="similarity">
    <text evidence="2">Belongs to the transposase mutator family.</text>
</comment>
<evidence type="ECO:0000256" key="2">
    <source>
        <dbReference type="ARBA" id="ARBA00010961"/>
    </source>
</evidence>
<evidence type="ECO:0000256" key="4">
    <source>
        <dbReference type="ARBA" id="ARBA00023125"/>
    </source>
</evidence>
<dbReference type="InterPro" id="IPR001207">
    <property type="entry name" value="Transposase_mutator"/>
</dbReference>
<organism evidence="6 7">
    <name type="scientific">Nitrosomonas mobilis</name>
    <dbReference type="NCBI Taxonomy" id="51642"/>
    <lineage>
        <taxon>Bacteria</taxon>
        <taxon>Pseudomonadati</taxon>
        <taxon>Pseudomonadota</taxon>
        <taxon>Betaproteobacteria</taxon>
        <taxon>Nitrosomonadales</taxon>
        <taxon>Nitrosomonadaceae</taxon>
        <taxon>Nitrosomonas</taxon>
    </lineage>
</organism>
<dbReference type="STRING" id="51642.NSMM_800022"/>
<dbReference type="GO" id="GO:0004803">
    <property type="term" value="F:transposase activity"/>
    <property type="evidence" value="ECO:0007669"/>
    <property type="project" value="InterPro"/>
</dbReference>
<keyword evidence="4" id="KW-0238">DNA-binding</keyword>
<reference evidence="6 7" key="1">
    <citation type="submission" date="2016-10" db="EMBL/GenBank/DDBJ databases">
        <authorList>
            <person name="de Groot N.N."/>
        </authorList>
    </citation>
    <scope>NUCLEOTIDE SEQUENCE [LARGE SCALE GENOMIC DNA]</scope>
    <source>
        <strain evidence="6">1</strain>
    </source>
</reference>
<gene>
    <name evidence="6" type="ORF">NSMM_800022</name>
</gene>
<keyword evidence="5" id="KW-0233">DNA recombination</keyword>
<keyword evidence="3" id="KW-0815">Transposition</keyword>
<evidence type="ECO:0000256" key="5">
    <source>
        <dbReference type="ARBA" id="ARBA00023172"/>
    </source>
</evidence>
<dbReference type="GO" id="GO:0006313">
    <property type="term" value="P:DNA transposition"/>
    <property type="evidence" value="ECO:0007669"/>
    <property type="project" value="InterPro"/>
</dbReference>
<accession>A0A1G5SI75</accession>
<sequence length="33" mass="3682">MEGHKEILSLLVAEAEGAKFWLNVVTELKNRGV</sequence>